<reference evidence="1 2" key="1">
    <citation type="journal article" date="2023" name="Int. J. Syst. Evol. Microbiol.">
        <title>Lactiplantibacillus brownii sp. nov., a novel psychrotolerant species isolated from sauerkraut.</title>
        <authorList>
            <person name="Heng Y.C."/>
            <person name="Silvaraju S."/>
            <person name="Lee J.K.Y."/>
            <person name="Kittelmann S."/>
        </authorList>
    </citation>
    <scope>NUCLEOTIDE SEQUENCE [LARGE SCALE GENOMIC DNA]</scope>
    <source>
        <strain evidence="1 2">WILCCON 0030</strain>
    </source>
</reference>
<sequence>MAAKIVLLVQSTQNNPDHLYIVGYPIFEVTATGELKLAEDQAKHGLVARIKLSSAGVVYTIHFENDRMQQIKLKNVSQADANPTGLSISNLLAAYHYQLPNQLTQLSDFQEDFSKVFSHVTTLTSIPKHYIVIDCEFGPFFRKHFVNGSFQWQPTKINGADATVFQLAALSYVAGTQTTVFFNHYLDFPSFLPERKLAALDATQLALATFERQAEPLTVLKKFIAQVLVPQLPLVFWDQAYDLRSLRWLIAQYYQKLTASEQATVNQPLTVFDGEQYTNLVINRSNKHALTTTHDLPLNGVAGLLNIINPQQHNALWDAQTTHHVIHKMAIIQAATPEILTLPQPVKPAIHKAEQIDGQETKHQLVRRLRTAGKTYREIASRAGISISGVNYILKKTSQAVG</sequence>
<evidence type="ECO:0000313" key="2">
    <source>
        <dbReference type="Proteomes" id="UP001227831"/>
    </source>
</evidence>
<protein>
    <submittedName>
        <fullName evidence="1">Uncharacterized protein</fullName>
    </submittedName>
</protein>
<dbReference type="InterPro" id="IPR036397">
    <property type="entry name" value="RNaseH_sf"/>
</dbReference>
<keyword evidence="2" id="KW-1185">Reference proteome</keyword>
<proteinExistence type="predicted"/>
<accession>A0ABU1A756</accession>
<dbReference type="EMBL" id="JAVCWF010000001">
    <property type="protein sequence ID" value="MDQ7936782.1"/>
    <property type="molecule type" value="Genomic_DNA"/>
</dbReference>
<dbReference type="Proteomes" id="UP001227831">
    <property type="component" value="Unassembled WGS sequence"/>
</dbReference>
<evidence type="ECO:0000313" key="1">
    <source>
        <dbReference type="EMBL" id="MDQ7936782.1"/>
    </source>
</evidence>
<gene>
    <name evidence="1" type="ORF">RA086_03860</name>
</gene>
<dbReference type="RefSeq" id="WP_308702591.1">
    <property type="nucleotide sequence ID" value="NZ_AP027463.1"/>
</dbReference>
<dbReference type="SUPFAM" id="SSF53098">
    <property type="entry name" value="Ribonuclease H-like"/>
    <property type="match status" value="1"/>
</dbReference>
<dbReference type="InterPro" id="IPR012337">
    <property type="entry name" value="RNaseH-like_sf"/>
</dbReference>
<dbReference type="Gene3D" id="3.30.420.10">
    <property type="entry name" value="Ribonuclease H-like superfamily/Ribonuclease H"/>
    <property type="match status" value="1"/>
</dbReference>
<organism evidence="1 2">
    <name type="scientific">Lactiplantibacillus brownii</name>
    <dbReference type="NCBI Taxonomy" id="3069269"/>
    <lineage>
        <taxon>Bacteria</taxon>
        <taxon>Bacillati</taxon>
        <taxon>Bacillota</taxon>
        <taxon>Bacilli</taxon>
        <taxon>Lactobacillales</taxon>
        <taxon>Lactobacillaceae</taxon>
        <taxon>Lactiplantibacillus</taxon>
    </lineage>
</organism>
<comment type="caution">
    <text evidence="1">The sequence shown here is derived from an EMBL/GenBank/DDBJ whole genome shotgun (WGS) entry which is preliminary data.</text>
</comment>
<name>A0ABU1A756_9LACO</name>